<sequence>MYKLAINREQIWNGCILASIAHAVMTAHYPDFSFEQSWDGINYNVQDGAGIRGTITFHDRIIVAAFRKEQSDRLYNSDLTQTAIRSLHKAPPAVHAIAKSETFHCLLDEVDGQTIPLITALFYGVSDDFVSNDSLVDLFEHGAEIIQTQLLGCTDEAIKHWHDYYEMTQEQSDLVLSLFHRKLQNPKSVIRISQEEATSIGLVNAEGIDECRESLEELGIIYPM</sequence>
<proteinExistence type="predicted"/>
<dbReference type="RefSeq" id="WP_208851263.1">
    <property type="nucleotide sequence ID" value="NZ_JAGGDJ010000071.1"/>
</dbReference>
<organism evidence="1 2">
    <name type="scientific">Paenibacillus artemisiicola</name>
    <dbReference type="NCBI Taxonomy" id="1172618"/>
    <lineage>
        <taxon>Bacteria</taxon>
        <taxon>Bacillati</taxon>
        <taxon>Bacillota</taxon>
        <taxon>Bacilli</taxon>
        <taxon>Bacillales</taxon>
        <taxon>Paenibacillaceae</taxon>
        <taxon>Paenibacillus</taxon>
    </lineage>
</organism>
<gene>
    <name evidence="1" type="ORF">I8J29_31650</name>
</gene>
<dbReference type="EMBL" id="JAGGDJ010000071">
    <property type="protein sequence ID" value="MBO7748734.1"/>
    <property type="molecule type" value="Genomic_DNA"/>
</dbReference>
<protein>
    <submittedName>
        <fullName evidence="1">Uncharacterized protein</fullName>
    </submittedName>
</protein>
<accession>A0ABS3WK89</accession>
<reference evidence="1 2" key="1">
    <citation type="submission" date="2021-03" db="EMBL/GenBank/DDBJ databases">
        <title>Paenibacillus artemisicola MWE-103 whole genome sequence.</title>
        <authorList>
            <person name="Ham Y.J."/>
        </authorList>
    </citation>
    <scope>NUCLEOTIDE SEQUENCE [LARGE SCALE GENOMIC DNA]</scope>
    <source>
        <strain evidence="1 2">MWE-103</strain>
    </source>
</reference>
<evidence type="ECO:0000313" key="1">
    <source>
        <dbReference type="EMBL" id="MBO7748734.1"/>
    </source>
</evidence>
<keyword evidence="2" id="KW-1185">Reference proteome</keyword>
<evidence type="ECO:0000313" key="2">
    <source>
        <dbReference type="Proteomes" id="UP000670947"/>
    </source>
</evidence>
<name>A0ABS3WK89_9BACL</name>
<dbReference type="Proteomes" id="UP000670947">
    <property type="component" value="Unassembled WGS sequence"/>
</dbReference>
<comment type="caution">
    <text evidence="1">The sequence shown here is derived from an EMBL/GenBank/DDBJ whole genome shotgun (WGS) entry which is preliminary data.</text>
</comment>